<dbReference type="AlphaFoldDB" id="A0A7I7XJH6"/>
<sequence length="75" mass="7794">MHTMKKLGLATIVASGLAAGIVGVASPIQAIASAEAMPVAELPGYSTGVDHNQWIHTIHPNVTVPHVDTTVQQSR</sequence>
<gene>
    <name evidence="1" type="ORF">MMAD_36450</name>
</gene>
<dbReference type="KEGG" id="mmag:MMAD_36450"/>
<dbReference type="Proteomes" id="UP000466517">
    <property type="component" value="Chromosome"/>
</dbReference>
<accession>A0A7I7XJH6</accession>
<reference evidence="1 2" key="1">
    <citation type="journal article" date="2019" name="Emerg. Microbes Infect.">
        <title>Comprehensive subspecies identification of 175 nontuberculous mycobacteria species based on 7547 genomic profiles.</title>
        <authorList>
            <person name="Matsumoto Y."/>
            <person name="Kinjo T."/>
            <person name="Motooka D."/>
            <person name="Nabeya D."/>
            <person name="Jung N."/>
            <person name="Uechi K."/>
            <person name="Horii T."/>
            <person name="Iida T."/>
            <person name="Fujita J."/>
            <person name="Nakamura S."/>
        </authorList>
    </citation>
    <scope>NUCLEOTIDE SEQUENCE [LARGE SCALE GENOMIC DNA]</scope>
    <source>
        <strain evidence="1 2">JCM 13574</strain>
    </source>
</reference>
<evidence type="ECO:0000313" key="1">
    <source>
        <dbReference type="EMBL" id="BBZ29350.1"/>
    </source>
</evidence>
<organism evidence="1 2">
    <name type="scientific">Mycolicibacterium madagascariense</name>
    <dbReference type="NCBI Taxonomy" id="212765"/>
    <lineage>
        <taxon>Bacteria</taxon>
        <taxon>Bacillati</taxon>
        <taxon>Actinomycetota</taxon>
        <taxon>Actinomycetes</taxon>
        <taxon>Mycobacteriales</taxon>
        <taxon>Mycobacteriaceae</taxon>
        <taxon>Mycolicibacterium</taxon>
    </lineage>
</organism>
<keyword evidence="2" id="KW-1185">Reference proteome</keyword>
<protein>
    <submittedName>
        <fullName evidence="1">Uncharacterized protein</fullName>
    </submittedName>
</protein>
<name>A0A7I7XJH6_9MYCO</name>
<dbReference type="EMBL" id="AP022610">
    <property type="protein sequence ID" value="BBZ29350.1"/>
    <property type="molecule type" value="Genomic_DNA"/>
</dbReference>
<proteinExistence type="predicted"/>
<evidence type="ECO:0000313" key="2">
    <source>
        <dbReference type="Proteomes" id="UP000466517"/>
    </source>
</evidence>